<dbReference type="EMBL" id="BAAAEW010000047">
    <property type="protein sequence ID" value="GAA0767969.1"/>
    <property type="molecule type" value="Genomic_DNA"/>
</dbReference>
<feature type="transmembrane region" description="Helical" evidence="1">
    <location>
        <begin position="50"/>
        <end position="66"/>
    </location>
</feature>
<proteinExistence type="predicted"/>
<dbReference type="Proteomes" id="UP001500279">
    <property type="component" value="Unassembled WGS sequence"/>
</dbReference>
<comment type="caution">
    <text evidence="2">The sequence shown here is derived from an EMBL/GenBank/DDBJ whole genome shotgun (WGS) entry which is preliminary data.</text>
</comment>
<gene>
    <name evidence="2" type="ORF">GCM10009107_57390</name>
</gene>
<evidence type="ECO:0008006" key="4">
    <source>
        <dbReference type="Google" id="ProtNLM"/>
    </source>
</evidence>
<accession>A0ABN1KIY9</accession>
<sequence>MAASVDATRMRLPNLPLALSVKLYFILAQGLAAVSFLLDLASFQIRRKELVLAALSASTCLLAAQYALLDAWASAAMMLLASLRFLVSSVTRSPRVEQIFLFTATAVFVALPLSSASCLAWLGNCIQTHAAFNASDRRMRLQMMLGSGLWIAHNVHIDAWVSVLAEAGFLLSNCVGYYRFHMAARAPETTSGAPAT</sequence>
<protein>
    <recommendedName>
        <fullName evidence="4">YgjV family protein</fullName>
    </recommendedName>
</protein>
<organism evidence="2 3">
    <name type="scientific">Ideonella azotifigens</name>
    <dbReference type="NCBI Taxonomy" id="513160"/>
    <lineage>
        <taxon>Bacteria</taxon>
        <taxon>Pseudomonadati</taxon>
        <taxon>Pseudomonadota</taxon>
        <taxon>Betaproteobacteria</taxon>
        <taxon>Burkholderiales</taxon>
        <taxon>Sphaerotilaceae</taxon>
        <taxon>Ideonella</taxon>
    </lineage>
</organism>
<feature type="transmembrane region" description="Helical" evidence="1">
    <location>
        <begin position="99"/>
        <end position="122"/>
    </location>
</feature>
<evidence type="ECO:0000256" key="1">
    <source>
        <dbReference type="SAM" id="Phobius"/>
    </source>
</evidence>
<dbReference type="Pfam" id="PF10688">
    <property type="entry name" value="Imp-YgjV"/>
    <property type="match status" value="1"/>
</dbReference>
<reference evidence="2 3" key="1">
    <citation type="journal article" date="2019" name="Int. J. Syst. Evol. Microbiol.">
        <title>The Global Catalogue of Microorganisms (GCM) 10K type strain sequencing project: providing services to taxonomists for standard genome sequencing and annotation.</title>
        <authorList>
            <consortium name="The Broad Institute Genomics Platform"/>
            <consortium name="The Broad Institute Genome Sequencing Center for Infectious Disease"/>
            <person name="Wu L."/>
            <person name="Ma J."/>
        </authorList>
    </citation>
    <scope>NUCLEOTIDE SEQUENCE [LARGE SCALE GENOMIC DNA]</scope>
    <source>
        <strain evidence="2 3">JCM 15503</strain>
    </source>
</reference>
<keyword evidence="1" id="KW-1133">Transmembrane helix</keyword>
<keyword evidence="1" id="KW-0812">Transmembrane</keyword>
<keyword evidence="3" id="KW-1185">Reference proteome</keyword>
<feature type="transmembrane region" description="Helical" evidence="1">
    <location>
        <begin position="17"/>
        <end position="38"/>
    </location>
</feature>
<keyword evidence="1" id="KW-0472">Membrane</keyword>
<evidence type="ECO:0000313" key="2">
    <source>
        <dbReference type="EMBL" id="GAA0767969.1"/>
    </source>
</evidence>
<name>A0ABN1KIY9_9BURK</name>
<evidence type="ECO:0000313" key="3">
    <source>
        <dbReference type="Proteomes" id="UP001500279"/>
    </source>
</evidence>
<dbReference type="InterPro" id="IPR019629">
    <property type="entry name" value="Uncharacterised_HI1736/YgjV"/>
</dbReference>